<dbReference type="EMBL" id="BIFT01000001">
    <property type="protein sequence ID" value="GCE25200.1"/>
    <property type="molecule type" value="Genomic_DNA"/>
</dbReference>
<protein>
    <submittedName>
        <fullName evidence="2">Uncharacterized protein</fullName>
    </submittedName>
</protein>
<evidence type="ECO:0000313" key="3">
    <source>
        <dbReference type="Proteomes" id="UP000287171"/>
    </source>
</evidence>
<name>A0A402B1F9_9CHLR</name>
<organism evidence="2 3">
    <name type="scientific">Dictyobacter alpinus</name>
    <dbReference type="NCBI Taxonomy" id="2014873"/>
    <lineage>
        <taxon>Bacteria</taxon>
        <taxon>Bacillati</taxon>
        <taxon>Chloroflexota</taxon>
        <taxon>Ktedonobacteria</taxon>
        <taxon>Ktedonobacterales</taxon>
        <taxon>Dictyobacteraceae</taxon>
        <taxon>Dictyobacter</taxon>
    </lineage>
</organism>
<evidence type="ECO:0000256" key="1">
    <source>
        <dbReference type="SAM" id="MobiDB-lite"/>
    </source>
</evidence>
<feature type="compositionally biased region" description="Polar residues" evidence="1">
    <location>
        <begin position="24"/>
        <end position="33"/>
    </location>
</feature>
<feature type="region of interest" description="Disordered" evidence="1">
    <location>
        <begin position="1"/>
        <end position="33"/>
    </location>
</feature>
<comment type="caution">
    <text evidence="2">The sequence shown here is derived from an EMBL/GenBank/DDBJ whole genome shotgun (WGS) entry which is preliminary data.</text>
</comment>
<gene>
    <name evidence="2" type="ORF">KDA_06840</name>
</gene>
<dbReference type="Proteomes" id="UP000287171">
    <property type="component" value="Unassembled WGS sequence"/>
</dbReference>
<accession>A0A402B1F9</accession>
<reference evidence="3" key="1">
    <citation type="submission" date="2018-12" db="EMBL/GenBank/DDBJ databases">
        <title>Tengunoibacter tsumagoiensis gen. nov., sp. nov., Dictyobacter kobayashii sp. nov., D. alpinus sp. nov., and D. joshuensis sp. nov. and description of Dictyobacteraceae fam. nov. within the order Ktedonobacterales isolated from Tengu-no-mugimeshi.</title>
        <authorList>
            <person name="Wang C.M."/>
            <person name="Zheng Y."/>
            <person name="Sakai Y."/>
            <person name="Toyoda A."/>
            <person name="Minakuchi Y."/>
            <person name="Abe K."/>
            <person name="Yokota A."/>
            <person name="Yabe S."/>
        </authorList>
    </citation>
    <scope>NUCLEOTIDE SEQUENCE [LARGE SCALE GENOMIC DNA]</scope>
    <source>
        <strain evidence="3">Uno16</strain>
    </source>
</reference>
<keyword evidence="3" id="KW-1185">Reference proteome</keyword>
<proteinExistence type="predicted"/>
<dbReference type="AlphaFoldDB" id="A0A402B1F9"/>
<sequence length="66" mass="7209">MQKNNMHADELDKENQARVIPGTGQCTKSSPNTGPSYVCLQPAMSLEPTCRLISAKKSIPLTHRGK</sequence>
<evidence type="ECO:0000313" key="2">
    <source>
        <dbReference type="EMBL" id="GCE25200.1"/>
    </source>
</evidence>
<feature type="compositionally biased region" description="Basic and acidic residues" evidence="1">
    <location>
        <begin position="1"/>
        <end position="16"/>
    </location>
</feature>